<evidence type="ECO:0000256" key="17">
    <source>
        <dbReference type="RuleBase" id="RU000437"/>
    </source>
</evidence>
<dbReference type="NCBIfam" id="NF000940">
    <property type="entry name" value="PRK00094.1-2"/>
    <property type="match status" value="1"/>
</dbReference>
<dbReference type="GO" id="GO:0141153">
    <property type="term" value="F:glycerol-3-phosphate dehydrogenase (NADP+) activity"/>
    <property type="evidence" value="ECO:0007669"/>
    <property type="project" value="RHEA"/>
</dbReference>
<dbReference type="UniPathway" id="UPA00940"/>
<evidence type="ECO:0000256" key="11">
    <source>
        <dbReference type="ARBA" id="ARBA00069372"/>
    </source>
</evidence>
<dbReference type="PANTHER" id="PTHR11728">
    <property type="entry name" value="GLYCEROL-3-PHOSPHATE DEHYDROGENASE"/>
    <property type="match status" value="1"/>
</dbReference>
<dbReference type="PANTHER" id="PTHR11728:SF1">
    <property type="entry name" value="GLYCEROL-3-PHOSPHATE DEHYDROGENASE [NAD(+)] 2, CHLOROPLASTIC"/>
    <property type="match status" value="1"/>
</dbReference>
<evidence type="ECO:0000256" key="13">
    <source>
        <dbReference type="HAMAP-Rule" id="MF_00394"/>
    </source>
</evidence>
<keyword evidence="4 13" id="KW-0560">Oxidoreductase</keyword>
<feature type="binding site" evidence="13">
    <location>
        <position position="257"/>
    </location>
    <ligand>
        <name>sn-glycerol 3-phosphate</name>
        <dbReference type="ChEBI" id="CHEBI:57597"/>
    </ligand>
</feature>
<feature type="binding site" evidence="13">
    <location>
        <position position="141"/>
    </location>
    <ligand>
        <name>sn-glycerol 3-phosphate</name>
        <dbReference type="ChEBI" id="CHEBI:57597"/>
    </ligand>
</feature>
<keyword evidence="6 13" id="KW-0443">Lipid metabolism</keyword>
<feature type="active site" description="Proton acceptor" evidence="13 14">
    <location>
        <position position="194"/>
    </location>
</feature>
<dbReference type="Gene3D" id="3.40.50.720">
    <property type="entry name" value="NAD(P)-binding Rossmann-like Domain"/>
    <property type="match status" value="1"/>
</dbReference>
<feature type="binding site" evidence="13">
    <location>
        <position position="108"/>
    </location>
    <ligand>
        <name>sn-glycerol 3-phosphate</name>
        <dbReference type="ChEBI" id="CHEBI:57597"/>
    </ligand>
</feature>
<evidence type="ECO:0000256" key="5">
    <source>
        <dbReference type="ARBA" id="ARBA00023027"/>
    </source>
</evidence>
<dbReference type="FunFam" id="1.10.1040.10:FF:000001">
    <property type="entry name" value="Glycerol-3-phosphate dehydrogenase [NAD(P)+]"/>
    <property type="match status" value="1"/>
</dbReference>
<keyword evidence="21" id="KW-1185">Reference proteome</keyword>
<feature type="binding site" evidence="16">
    <location>
        <position position="258"/>
    </location>
    <ligand>
        <name>NAD(+)</name>
        <dbReference type="ChEBI" id="CHEBI:57540"/>
    </ligand>
</feature>
<feature type="domain" description="Glycerol-3-phosphate dehydrogenase NAD-dependent N-terminal" evidence="18">
    <location>
        <begin position="5"/>
        <end position="163"/>
    </location>
</feature>
<feature type="binding site" evidence="15">
    <location>
        <position position="108"/>
    </location>
    <ligand>
        <name>substrate</name>
    </ligand>
</feature>
<dbReference type="GO" id="GO:0008654">
    <property type="term" value="P:phospholipid biosynthetic process"/>
    <property type="evidence" value="ECO:0007669"/>
    <property type="project" value="UniProtKB-KW"/>
</dbReference>
<feature type="binding site" evidence="13">
    <location>
        <position position="14"/>
    </location>
    <ligand>
        <name>NADPH</name>
        <dbReference type="ChEBI" id="CHEBI:57783"/>
    </ligand>
</feature>
<evidence type="ECO:0000256" key="15">
    <source>
        <dbReference type="PIRSR" id="PIRSR000114-2"/>
    </source>
</evidence>
<dbReference type="InterPro" id="IPR006168">
    <property type="entry name" value="G3P_DH_NAD-dep"/>
</dbReference>
<keyword evidence="13" id="KW-0547">Nucleotide-binding</keyword>
<dbReference type="GO" id="GO:0141152">
    <property type="term" value="F:glycerol-3-phosphate dehydrogenase (NAD+) activity"/>
    <property type="evidence" value="ECO:0007669"/>
    <property type="project" value="RHEA"/>
</dbReference>
<dbReference type="GO" id="GO:0005975">
    <property type="term" value="P:carbohydrate metabolic process"/>
    <property type="evidence" value="ECO:0007669"/>
    <property type="project" value="InterPro"/>
</dbReference>
<evidence type="ECO:0000256" key="9">
    <source>
        <dbReference type="ARBA" id="ARBA00052716"/>
    </source>
</evidence>
<evidence type="ECO:0000256" key="6">
    <source>
        <dbReference type="ARBA" id="ARBA00023098"/>
    </source>
</evidence>
<comment type="function">
    <text evidence="13">Catalyzes the reduction of the glycolytic intermediate dihydroxyacetone phosphate (DHAP) to sn-glycerol 3-phosphate (G3P), the key precursor for phospholipid synthesis.</text>
</comment>
<dbReference type="GO" id="GO:0006650">
    <property type="term" value="P:glycerophospholipid metabolic process"/>
    <property type="evidence" value="ECO:0007669"/>
    <property type="project" value="UniProtKB-UniRule"/>
</dbReference>
<dbReference type="Gene3D" id="1.10.1040.10">
    <property type="entry name" value="N-(1-d-carboxylethyl)-l-norvaline Dehydrogenase, domain 2"/>
    <property type="match status" value="1"/>
</dbReference>
<evidence type="ECO:0000259" key="18">
    <source>
        <dbReference type="Pfam" id="PF01210"/>
    </source>
</evidence>
<keyword evidence="5 13" id="KW-0520">NAD</keyword>
<dbReference type="EC" id="1.1.1.94" evidence="10 13"/>
<dbReference type="PRINTS" id="PR00077">
    <property type="entry name" value="GPDHDRGNASE"/>
</dbReference>
<evidence type="ECO:0000256" key="12">
    <source>
        <dbReference type="ARBA" id="ARBA00080511"/>
    </source>
</evidence>
<feature type="binding site" evidence="13">
    <location>
        <position position="139"/>
    </location>
    <ligand>
        <name>sn-glycerol 3-phosphate</name>
        <dbReference type="ChEBI" id="CHEBI:57597"/>
    </ligand>
</feature>
<keyword evidence="8 13" id="KW-1208">Phospholipid metabolism</keyword>
<feature type="binding site" evidence="13">
    <location>
        <position position="258"/>
    </location>
    <ligand>
        <name>NADPH</name>
        <dbReference type="ChEBI" id="CHEBI:57783"/>
    </ligand>
</feature>
<dbReference type="InterPro" id="IPR036291">
    <property type="entry name" value="NAD(P)-bd_dom_sf"/>
</dbReference>
<dbReference type="GO" id="GO:0051287">
    <property type="term" value="F:NAD binding"/>
    <property type="evidence" value="ECO:0007669"/>
    <property type="project" value="InterPro"/>
</dbReference>
<feature type="binding site" evidence="13">
    <location>
        <position position="284"/>
    </location>
    <ligand>
        <name>NADPH</name>
        <dbReference type="ChEBI" id="CHEBI:57783"/>
    </ligand>
</feature>
<dbReference type="Pfam" id="PF01210">
    <property type="entry name" value="NAD_Gly3P_dh_N"/>
    <property type="match status" value="1"/>
</dbReference>
<dbReference type="HAMAP" id="MF_00394">
    <property type="entry name" value="NAD_Glyc3P_dehydrog"/>
    <property type="match status" value="1"/>
</dbReference>
<dbReference type="FunFam" id="3.40.50.720:FF:000019">
    <property type="entry name" value="Glycerol-3-phosphate dehydrogenase [NAD(P)+]"/>
    <property type="match status" value="1"/>
</dbReference>
<dbReference type="Proteomes" id="UP000366051">
    <property type="component" value="Chromosome"/>
</dbReference>
<evidence type="ECO:0000256" key="16">
    <source>
        <dbReference type="PIRSR" id="PIRSR000114-3"/>
    </source>
</evidence>
<dbReference type="NCBIfam" id="NF000942">
    <property type="entry name" value="PRK00094.1-4"/>
    <property type="match status" value="1"/>
</dbReference>
<comment type="similarity">
    <text evidence="1 13 17">Belongs to the NAD-dependent glycerol-3-phosphate dehydrogenase family.</text>
</comment>
<feature type="binding site" evidence="13">
    <location>
        <position position="143"/>
    </location>
    <ligand>
        <name>NADPH</name>
        <dbReference type="ChEBI" id="CHEBI:57783"/>
    </ligand>
</feature>
<comment type="pathway">
    <text evidence="13">Membrane lipid metabolism; glycerophospholipid metabolism.</text>
</comment>
<feature type="binding site" evidence="13">
    <location>
        <position position="34"/>
    </location>
    <ligand>
        <name>NADPH</name>
        <dbReference type="ChEBI" id="CHEBI:57783"/>
    </ligand>
</feature>
<dbReference type="Pfam" id="PF07479">
    <property type="entry name" value="NAD_Gly3P_dh_C"/>
    <property type="match status" value="1"/>
</dbReference>
<evidence type="ECO:0000256" key="10">
    <source>
        <dbReference type="ARBA" id="ARBA00066687"/>
    </source>
</evidence>
<comment type="catalytic activity">
    <reaction evidence="13">
        <text>sn-glycerol 3-phosphate + NAD(+) = dihydroxyacetone phosphate + NADH + H(+)</text>
        <dbReference type="Rhea" id="RHEA:11092"/>
        <dbReference type="ChEBI" id="CHEBI:15378"/>
        <dbReference type="ChEBI" id="CHEBI:57540"/>
        <dbReference type="ChEBI" id="CHEBI:57597"/>
        <dbReference type="ChEBI" id="CHEBI:57642"/>
        <dbReference type="ChEBI" id="CHEBI:57945"/>
        <dbReference type="EC" id="1.1.1.94"/>
    </reaction>
</comment>
<dbReference type="InterPro" id="IPR008927">
    <property type="entry name" value="6-PGluconate_DH-like_C_sf"/>
</dbReference>
<feature type="binding site" evidence="13">
    <location>
        <position position="247"/>
    </location>
    <ligand>
        <name>sn-glycerol 3-phosphate</name>
        <dbReference type="ChEBI" id="CHEBI:57597"/>
    </ligand>
</feature>
<dbReference type="PIRSF" id="PIRSF000114">
    <property type="entry name" value="Glycerol-3-P_dh"/>
    <property type="match status" value="1"/>
</dbReference>
<evidence type="ECO:0000259" key="19">
    <source>
        <dbReference type="Pfam" id="PF07479"/>
    </source>
</evidence>
<feature type="binding site" evidence="13">
    <location>
        <position position="259"/>
    </location>
    <ligand>
        <name>sn-glycerol 3-phosphate</name>
        <dbReference type="ChEBI" id="CHEBI:57597"/>
    </ligand>
</feature>
<dbReference type="SUPFAM" id="SSF51735">
    <property type="entry name" value="NAD(P)-binding Rossmann-fold domains"/>
    <property type="match status" value="1"/>
</dbReference>
<dbReference type="InterPro" id="IPR013328">
    <property type="entry name" value="6PGD_dom2"/>
</dbReference>
<evidence type="ECO:0000256" key="2">
    <source>
        <dbReference type="ARBA" id="ARBA00022516"/>
    </source>
</evidence>
<dbReference type="GO" id="GO:0046168">
    <property type="term" value="P:glycerol-3-phosphate catabolic process"/>
    <property type="evidence" value="ECO:0007669"/>
    <property type="project" value="InterPro"/>
</dbReference>
<evidence type="ECO:0000256" key="1">
    <source>
        <dbReference type="ARBA" id="ARBA00011009"/>
    </source>
</evidence>
<evidence type="ECO:0000256" key="7">
    <source>
        <dbReference type="ARBA" id="ARBA00023209"/>
    </source>
</evidence>
<dbReference type="InterPro" id="IPR006109">
    <property type="entry name" value="G3P_DH_NAD-dep_C"/>
</dbReference>
<comment type="subcellular location">
    <subcellularLocation>
        <location evidence="13">Cytoplasm</location>
    </subcellularLocation>
</comment>
<feature type="binding site" evidence="13">
    <location>
        <position position="51"/>
    </location>
    <ligand>
        <name>NADPH</name>
        <dbReference type="ChEBI" id="CHEBI:57783"/>
    </ligand>
</feature>
<dbReference type="InterPro" id="IPR011128">
    <property type="entry name" value="G3P_DH_NAD-dep_N"/>
</dbReference>
<dbReference type="NCBIfam" id="NF000941">
    <property type="entry name" value="PRK00094.1-3"/>
    <property type="match status" value="1"/>
</dbReference>
<keyword evidence="7 13" id="KW-0594">Phospholipid biosynthesis</keyword>
<evidence type="ECO:0000256" key="3">
    <source>
        <dbReference type="ARBA" id="ARBA00022857"/>
    </source>
</evidence>
<feature type="binding site" evidence="13">
    <location>
        <position position="35"/>
    </location>
    <ligand>
        <name>NADPH</name>
        <dbReference type="ChEBI" id="CHEBI:57783"/>
    </ligand>
</feature>
<sequence>MNLKKVAVLGAGSWGTALGRLLAQSNQQVQIWARRPELAKEINSYRENRRYLPGVLLPARVRACSDIDEVLNNASTLVIAVPSSALQETLEKLEGKITPDTLIINTTKGLEPKTFRRPSQIYKDTLPAELYQRMVVLSGPSHAEEVARDIPTTVVISAENRATAEEAQDLLMRSRFRVYTNPDLAGVELGGALKNIIALSCGVAEGLGFGDNTKAALVTRGLAEITRLGVEMGANGATFSGLSGLGDLVVTCTSKHSRNMRFGILLGKGKSCHDALNQIGQTVEGIRTAEAAYQLCQQKNIEMPITTECYKVLFEGLSPSEAVENLMGRDKTYEVEEGVKDWC</sequence>
<dbReference type="PROSITE" id="PS00957">
    <property type="entry name" value="NAD_G3PDH"/>
    <property type="match status" value="1"/>
</dbReference>
<keyword evidence="2 13" id="KW-0444">Lipid biosynthesis</keyword>
<dbReference type="EMBL" id="CP045875">
    <property type="protein sequence ID" value="QGG47785.1"/>
    <property type="molecule type" value="Genomic_DNA"/>
</dbReference>
<feature type="binding site" evidence="13">
    <location>
        <position position="194"/>
    </location>
    <ligand>
        <name>sn-glycerol 3-phosphate</name>
        <dbReference type="ChEBI" id="CHEBI:57597"/>
    </ligand>
</feature>
<dbReference type="SUPFAM" id="SSF48179">
    <property type="entry name" value="6-phosphogluconate dehydrogenase C-terminal domain-like"/>
    <property type="match status" value="1"/>
</dbReference>
<evidence type="ECO:0000256" key="4">
    <source>
        <dbReference type="ARBA" id="ARBA00023002"/>
    </source>
</evidence>
<feature type="binding site" evidence="15">
    <location>
        <begin position="258"/>
        <end position="259"/>
    </location>
    <ligand>
        <name>substrate</name>
    </ligand>
</feature>
<reference evidence="21" key="1">
    <citation type="submission" date="2019-11" db="EMBL/GenBank/DDBJ databases">
        <title>Genome sequence of Heliorestis convoluta strain HH, an alkaliphilic and minimalistic phototrophic bacterium from a soda lake in Egypt.</title>
        <authorList>
            <person name="Dewey E.D."/>
            <person name="Stokes L.M."/>
            <person name="Burchell B.M."/>
            <person name="Shaffer K.N."/>
            <person name="Huntington A.M."/>
            <person name="Baker J.M."/>
            <person name="Nadendla S."/>
            <person name="Giglio M.G."/>
            <person name="Touchman J.W."/>
            <person name="Blankenship R.E."/>
            <person name="Madigan M.T."/>
            <person name="Sattley W.M."/>
        </authorList>
    </citation>
    <scope>NUCLEOTIDE SEQUENCE [LARGE SCALE GENOMIC DNA]</scope>
    <source>
        <strain evidence="21">HH</strain>
    </source>
</reference>
<name>A0A5Q2N5C9_9FIRM</name>
<accession>A0A5Q2N5C9</accession>
<feature type="domain" description="Glycerol-3-phosphate dehydrogenase NAD-dependent C-terminal" evidence="19">
    <location>
        <begin position="183"/>
        <end position="324"/>
    </location>
</feature>
<protein>
    <recommendedName>
        <fullName evidence="11 13">Glycerol-3-phosphate dehydrogenase [NAD(P)+]</fullName>
        <ecNumber evidence="10 13">1.1.1.94</ecNumber>
    </recommendedName>
    <alternativeName>
        <fullName evidence="13">NAD(P)(+)-dependent glycerol-3-phosphate dehydrogenase</fullName>
    </alternativeName>
    <alternativeName>
        <fullName evidence="12 13">NAD(P)H-dependent dihydroxyacetone-phosphate reductase</fullName>
    </alternativeName>
</protein>
<keyword evidence="3 13" id="KW-0521">NADP</keyword>
<dbReference type="AlphaFoldDB" id="A0A5Q2N5C9"/>
<proteinExistence type="inferred from homology"/>
<evidence type="ECO:0000313" key="21">
    <source>
        <dbReference type="Proteomes" id="UP000366051"/>
    </source>
</evidence>
<comment type="catalytic activity">
    <reaction evidence="9">
        <text>sn-glycerol 3-phosphate + NADP(+) = dihydroxyacetone phosphate + NADPH + H(+)</text>
        <dbReference type="Rhea" id="RHEA:11096"/>
        <dbReference type="ChEBI" id="CHEBI:15378"/>
        <dbReference type="ChEBI" id="CHEBI:57597"/>
        <dbReference type="ChEBI" id="CHEBI:57642"/>
        <dbReference type="ChEBI" id="CHEBI:57783"/>
        <dbReference type="ChEBI" id="CHEBI:58349"/>
        <dbReference type="EC" id="1.1.1.94"/>
    </reaction>
    <physiologicalReaction direction="right-to-left" evidence="9">
        <dbReference type="Rhea" id="RHEA:11098"/>
    </physiologicalReaction>
</comment>
<feature type="binding site" evidence="13">
    <location>
        <position position="258"/>
    </location>
    <ligand>
        <name>sn-glycerol 3-phosphate</name>
        <dbReference type="ChEBI" id="CHEBI:57597"/>
    </ligand>
</feature>
<dbReference type="GO" id="GO:0005829">
    <property type="term" value="C:cytosol"/>
    <property type="evidence" value="ECO:0007669"/>
    <property type="project" value="TreeGrafter"/>
</dbReference>
<feature type="binding site" evidence="16">
    <location>
        <begin position="10"/>
        <end position="15"/>
    </location>
    <ligand>
        <name>NAD(+)</name>
        <dbReference type="ChEBI" id="CHEBI:57540"/>
    </ligand>
</feature>
<organism evidence="20 21">
    <name type="scientific">Heliorestis convoluta</name>
    <dbReference type="NCBI Taxonomy" id="356322"/>
    <lineage>
        <taxon>Bacteria</taxon>
        <taxon>Bacillati</taxon>
        <taxon>Bacillota</taxon>
        <taxon>Clostridia</taxon>
        <taxon>Eubacteriales</taxon>
        <taxon>Heliobacteriaceae</taxon>
        <taxon>Heliorestis</taxon>
    </lineage>
</organism>
<evidence type="ECO:0000256" key="8">
    <source>
        <dbReference type="ARBA" id="ARBA00023264"/>
    </source>
</evidence>
<gene>
    <name evidence="13" type="primary">gpsA</name>
    <name evidence="20" type="ORF">FTV88_1686</name>
</gene>
<evidence type="ECO:0000313" key="20">
    <source>
        <dbReference type="EMBL" id="QGG47785.1"/>
    </source>
</evidence>
<keyword evidence="13" id="KW-0963">Cytoplasm</keyword>
<dbReference type="GO" id="GO:0046167">
    <property type="term" value="P:glycerol-3-phosphate biosynthetic process"/>
    <property type="evidence" value="ECO:0007669"/>
    <property type="project" value="UniProtKB-UniRule"/>
</dbReference>
<comment type="caution">
    <text evidence="13">Lacks conserved residue(s) required for the propagation of feature annotation.</text>
</comment>
<feature type="binding site" evidence="16">
    <location>
        <position position="143"/>
    </location>
    <ligand>
        <name>NAD(+)</name>
        <dbReference type="ChEBI" id="CHEBI:57540"/>
    </ligand>
</feature>
<feature type="binding site" evidence="13">
    <location>
        <position position="108"/>
    </location>
    <ligand>
        <name>NADPH</name>
        <dbReference type="ChEBI" id="CHEBI:57783"/>
    </ligand>
</feature>
<dbReference type="KEGG" id="hcv:FTV88_1686"/>
<evidence type="ECO:0000256" key="14">
    <source>
        <dbReference type="PIRSR" id="PIRSR000114-1"/>
    </source>
</evidence>
<feature type="binding site" evidence="13">
    <location>
        <position position="13"/>
    </location>
    <ligand>
        <name>NADPH</name>
        <dbReference type="ChEBI" id="CHEBI:57783"/>
    </ligand>
</feature>